<comment type="caution">
    <text evidence="2">The sequence shown here is derived from an EMBL/GenBank/DDBJ whole genome shotgun (WGS) entry which is preliminary data.</text>
</comment>
<dbReference type="Gene3D" id="3.30.1490.20">
    <property type="entry name" value="ATP-grasp fold, A domain"/>
    <property type="match status" value="1"/>
</dbReference>
<gene>
    <name evidence="2" type="ORF">HDG69_002451</name>
</gene>
<keyword evidence="3" id="KW-1185">Reference proteome</keyword>
<dbReference type="Proteomes" id="UP000757540">
    <property type="component" value="Unassembled WGS sequence"/>
</dbReference>
<name>A0ABX2A5C4_9MICO</name>
<dbReference type="EMBL" id="JABEZU010000003">
    <property type="protein sequence ID" value="NOV97866.1"/>
    <property type="molecule type" value="Genomic_DNA"/>
</dbReference>
<dbReference type="Pfam" id="PF13607">
    <property type="entry name" value="Succ_CoA_lig"/>
    <property type="match status" value="1"/>
</dbReference>
<dbReference type="SUPFAM" id="SSF55729">
    <property type="entry name" value="Acyl-CoA N-acyltransferases (Nat)"/>
    <property type="match status" value="1"/>
</dbReference>
<feature type="domain" description="N-acetyltransferase" evidence="1">
    <location>
        <begin position="25"/>
        <end position="184"/>
    </location>
</feature>
<dbReference type="SUPFAM" id="SSF51735">
    <property type="entry name" value="NAD(P)-binding Rossmann-fold domains"/>
    <property type="match status" value="1"/>
</dbReference>
<dbReference type="InterPro" id="IPR000182">
    <property type="entry name" value="GNAT_dom"/>
</dbReference>
<dbReference type="PANTHER" id="PTHR42793:SF1">
    <property type="entry name" value="PEPTIDYL-LYSINE N-ACETYLTRANSFERASE PATZ"/>
    <property type="match status" value="1"/>
</dbReference>
<dbReference type="Pfam" id="PF13302">
    <property type="entry name" value="Acetyltransf_3"/>
    <property type="match status" value="1"/>
</dbReference>
<dbReference type="InterPro" id="IPR003781">
    <property type="entry name" value="CoA-bd"/>
</dbReference>
<evidence type="ECO:0000313" key="3">
    <source>
        <dbReference type="Proteomes" id="UP000757540"/>
    </source>
</evidence>
<dbReference type="RefSeq" id="WP_171784116.1">
    <property type="nucleotide sequence ID" value="NZ_JABEZU010000003.1"/>
</dbReference>
<accession>A0ABX2A5C4</accession>
<proteinExistence type="predicted"/>
<dbReference type="SUPFAM" id="SSF52210">
    <property type="entry name" value="Succinyl-CoA synthetase domains"/>
    <property type="match status" value="2"/>
</dbReference>
<dbReference type="CDD" id="cd04301">
    <property type="entry name" value="NAT_SF"/>
    <property type="match status" value="1"/>
</dbReference>
<reference evidence="2 3" key="1">
    <citation type="submission" date="2020-05" db="EMBL/GenBank/DDBJ databases">
        <title>Genomic Encyclopedia of Type Strains, Phase III (KMG-III): the genomes of soil and plant-associated and newly described type strains.</title>
        <authorList>
            <person name="Whitman W."/>
        </authorList>
    </citation>
    <scope>NUCLEOTIDE SEQUENCE [LARGE SCALE GENOMIC DNA]</scope>
    <source>
        <strain evidence="2 3">KCTC 19046</strain>
    </source>
</reference>
<dbReference type="SUPFAM" id="SSF56059">
    <property type="entry name" value="Glutathione synthetase ATP-binding domain-like"/>
    <property type="match status" value="1"/>
</dbReference>
<protein>
    <submittedName>
        <fullName evidence="2">Acyl-CoA synthetase (NDP forming)/RimJ/RimL family protein N-acetyltransferase</fullName>
    </submittedName>
</protein>
<dbReference type="InterPro" id="IPR016102">
    <property type="entry name" value="Succinyl-CoA_synth-like"/>
</dbReference>
<evidence type="ECO:0000313" key="2">
    <source>
        <dbReference type="EMBL" id="NOV97866.1"/>
    </source>
</evidence>
<dbReference type="Gene3D" id="3.40.50.261">
    <property type="entry name" value="Succinyl-CoA synthetase domains"/>
    <property type="match status" value="2"/>
</dbReference>
<dbReference type="Pfam" id="PF13549">
    <property type="entry name" value="ATP-grasp_5"/>
    <property type="match status" value="1"/>
</dbReference>
<dbReference type="InterPro" id="IPR032875">
    <property type="entry name" value="Succ_CoA_lig_flav_dom"/>
</dbReference>
<organism evidence="2 3">
    <name type="scientific">Isoptericola halotolerans</name>
    <dbReference type="NCBI Taxonomy" id="300560"/>
    <lineage>
        <taxon>Bacteria</taxon>
        <taxon>Bacillati</taxon>
        <taxon>Actinomycetota</taxon>
        <taxon>Actinomycetes</taxon>
        <taxon>Micrococcales</taxon>
        <taxon>Promicromonosporaceae</taxon>
        <taxon>Isoptericola</taxon>
    </lineage>
</organism>
<dbReference type="PANTHER" id="PTHR42793">
    <property type="entry name" value="COA BINDING DOMAIN CONTAINING PROTEIN"/>
    <property type="match status" value="1"/>
</dbReference>
<dbReference type="InterPro" id="IPR036291">
    <property type="entry name" value="NAD(P)-bd_dom_sf"/>
</dbReference>
<dbReference type="Gene3D" id="3.40.630.30">
    <property type="match status" value="1"/>
</dbReference>
<dbReference type="Gene3D" id="3.40.50.720">
    <property type="entry name" value="NAD(P)-binding Rossmann-like Domain"/>
    <property type="match status" value="1"/>
</dbReference>
<dbReference type="InterPro" id="IPR013815">
    <property type="entry name" value="ATP_grasp_subdomain_1"/>
</dbReference>
<dbReference type="Gene3D" id="3.30.470.20">
    <property type="entry name" value="ATP-grasp fold, B domain"/>
    <property type="match status" value="1"/>
</dbReference>
<sequence>MEDLRPAPYPVEWEADVVLRDGTTMHVRPIRPDDADAIQRFQEGQSERSAYFRFFAPIKRLTDRELSRLVTLDHQDRVALVAVRPGTDDDGAERDDVLGVARFDVITDGEAEVAFNIADSVQGKGLASVLLEHVAAAARERGVRRFTAEVLPQNSSMLGVFRDAGYEISQHLDDGIVSVGIDLDPTERSRAVMADREHRAEARSMAGLLSARRVLLVGPGRGEQGHDDGTPEALLARRVLDAQVNDPGDTELVVLDPPGDVPDGVEHAAGWDAVGQVDLALLAVEPDDAVDTVRRIAATGARGVVVLSGGYAEAGTDGLERRRELLRTAHAAGMRVVGPVSYGVLTTTPGAALRASLALHPPRPGVVGLFCQSAAAAVTLAATLERRGLGVSSMVSAGHRADVSGNDLMQYWQDDDATEVVCLYLESIGNPRKFSRIARRLSAVKPVVVATAGRSGQVVPPGHAVRATHAPRRLLDELLRQSGVIQAANTHQLMDIAQVLAHQPLPAGGRVGILASSAALAALVAEAAASAGLTVAASSDFLRPHAREEQIAQTVDALYAPGACDAVVVVDVPVVQPRTGAIARAVAEAAARTGRTTVASMLGLHGMPDELTAEAPDGRIVRIPAFSTPEDAVVALGKVVEHAGSRAEERGHYVMPDGVDARRARRLVTGWLAGRDACDLDADEAAELLACYGLRLWPSRQVSTPEEAVAVADELGWPVALKSASPALRHRSDLGGVRLDIADAAELRADVARMRENAATVLGVQDAVFEVQSMAPVGVSCVIRCAEDPLFGPMVSFGLAGDAVDLLDDVAHGIPPLTDVDVSALVSTVRAAPRLYGYGGAPPADVDALEDVLARVSVMADDLPELASLELYPVTVAEQGASVLHATVRLRPAGRRADSLRRALPG</sequence>
<dbReference type="InterPro" id="IPR016181">
    <property type="entry name" value="Acyl_CoA_acyltransferase"/>
</dbReference>
<dbReference type="PROSITE" id="PS51186">
    <property type="entry name" value="GNAT"/>
    <property type="match status" value="1"/>
</dbReference>
<dbReference type="Pfam" id="PF13380">
    <property type="entry name" value="CoA_binding_2"/>
    <property type="match status" value="1"/>
</dbReference>
<evidence type="ECO:0000259" key="1">
    <source>
        <dbReference type="PROSITE" id="PS51186"/>
    </source>
</evidence>